<accession>A0AAE3HMT8</accession>
<dbReference type="SUPFAM" id="SSF52540">
    <property type="entry name" value="P-loop containing nucleoside triphosphate hydrolases"/>
    <property type="match status" value="1"/>
</dbReference>
<dbReference type="Pfam" id="PF13191">
    <property type="entry name" value="AAA_16"/>
    <property type="match status" value="1"/>
</dbReference>
<dbReference type="Proteomes" id="UP001204445">
    <property type="component" value="Unassembled WGS sequence"/>
</dbReference>
<dbReference type="EMBL" id="JANUCT010000008">
    <property type="protein sequence ID" value="MCS3903358.1"/>
    <property type="molecule type" value="Genomic_DNA"/>
</dbReference>
<dbReference type="AlphaFoldDB" id="A0AAE3HMT8"/>
<reference evidence="2" key="1">
    <citation type="submission" date="2022-08" db="EMBL/GenBank/DDBJ databases">
        <title>Genomic Encyclopedia of Type Strains, Phase III (KMG-III): the genomes of soil and plant-associated and newly described type strains.</title>
        <authorList>
            <person name="Whitman W."/>
        </authorList>
    </citation>
    <scope>NUCLEOTIDE SEQUENCE</scope>
    <source>
        <strain evidence="2">HMT 1</strain>
    </source>
</reference>
<dbReference type="InterPro" id="IPR041664">
    <property type="entry name" value="AAA_16"/>
</dbReference>
<evidence type="ECO:0000259" key="1">
    <source>
        <dbReference type="Pfam" id="PF13191"/>
    </source>
</evidence>
<evidence type="ECO:0000313" key="3">
    <source>
        <dbReference type="Proteomes" id="UP001204445"/>
    </source>
</evidence>
<feature type="domain" description="Orc1-like AAA ATPase" evidence="1">
    <location>
        <begin position="16"/>
        <end position="83"/>
    </location>
</feature>
<protein>
    <submittedName>
        <fullName evidence="2">SpoVK/Ycf46/Vps4 family AAA+-type ATPase</fullName>
    </submittedName>
</protein>
<dbReference type="InterPro" id="IPR027417">
    <property type="entry name" value="P-loop_NTPase"/>
</dbReference>
<sequence>MQSLSSVLQANRRRYFVGREQELALLDAMLSGSDTQSRLLYLYGPGGIGKSTLLAECKARVAEAEQPVIDLNGYYLQPVSTQIEAEIRQSLAALAVDEQPVWLFIDNFDQLAAMEGWFHEVFLPQLPVNVYMVLAGRQPPVMNWRLDPAWSGLMHCLELPPLSREATETYLQRRGLDGELRERIMDFARGYPLALAMSTDICQAKGHHEFNKTDHEDLFQALALHFIEEARTTRHATALQAAALSRTLTEPLLAAMLPGENVQELYNWLAGLSCVSGSERGLVVHDVIAEVIAADLRCRDPDKAERLIYLGEEYFLTQLNSDTSTATHDIIFDITYLARQGELSNELHQAARELPVHIDKPASQDVKLVRDLIEHYQGEQQRAHFDNWHARQPDGLVIFRNSENRLQGFGFFIEISPQEDLSSLSDPVVTAINKYARSLDIGRVGTVEVCRFWMDCERHMQMSSVMTNVLTLLMSRAAQHTDIEASGVVLLDNELARNMAEVAEHHYLTEATYDMGDERVIVTMHDWRDELIGNWLVRTNRRVRGMMKDARRLESPTLTQEQIRRSLKSILRNFQHADALKQSPLLKSSLFPADLIADERVERLRQLIQTAAERLQQAPKTERYYNILFHTYFRPATSRLGAADKLNMAPSTYYRHLATAVDLLAGELATMQQDREFDN</sequence>
<dbReference type="Gene3D" id="3.40.50.300">
    <property type="entry name" value="P-loop containing nucleotide triphosphate hydrolases"/>
    <property type="match status" value="1"/>
</dbReference>
<gene>
    <name evidence="2" type="ORF">J2T55_001379</name>
</gene>
<keyword evidence="3" id="KW-1185">Reference proteome</keyword>
<comment type="caution">
    <text evidence="2">The sequence shown here is derived from an EMBL/GenBank/DDBJ whole genome shotgun (WGS) entry which is preliminary data.</text>
</comment>
<name>A0AAE3HMT8_9GAMM</name>
<organism evidence="2 3">
    <name type="scientific">Methylohalomonas lacus</name>
    <dbReference type="NCBI Taxonomy" id="398773"/>
    <lineage>
        <taxon>Bacteria</taxon>
        <taxon>Pseudomonadati</taxon>
        <taxon>Pseudomonadota</taxon>
        <taxon>Gammaproteobacteria</taxon>
        <taxon>Methylohalomonadales</taxon>
        <taxon>Methylohalomonadaceae</taxon>
        <taxon>Methylohalomonas</taxon>
    </lineage>
</organism>
<dbReference type="RefSeq" id="WP_259055070.1">
    <property type="nucleotide sequence ID" value="NZ_JANUCT010000008.1"/>
</dbReference>
<proteinExistence type="predicted"/>
<evidence type="ECO:0000313" key="2">
    <source>
        <dbReference type="EMBL" id="MCS3903358.1"/>
    </source>
</evidence>